<comment type="caution">
    <text evidence="1">The sequence shown here is derived from an EMBL/GenBank/DDBJ whole genome shotgun (WGS) entry which is preliminary data.</text>
</comment>
<protein>
    <submittedName>
        <fullName evidence="1">Uncharacterized protein</fullName>
    </submittedName>
</protein>
<dbReference type="EMBL" id="FMBG01000012">
    <property type="protein sequence ID" value="SCC31487.1"/>
    <property type="molecule type" value="Genomic_DNA"/>
</dbReference>
<sequence length="22" mass="2524">MLLGLLDGSIKLNQPKEWNLIK</sequence>
<dbReference type="AlphaFoldDB" id="A0AB37YRW5"/>
<reference evidence="1 2" key="1">
    <citation type="submission" date="2016-08" db="EMBL/GenBank/DDBJ databases">
        <authorList>
            <person name="Loux V."/>
            <person name="Rue O."/>
        </authorList>
    </citation>
    <scope>NUCLEOTIDE SEQUENCE [LARGE SCALE GENOMIC DNA]</scope>
    <source>
        <strain evidence="1 2">WSBC_10311</strain>
    </source>
</reference>
<accession>A0AB37YRW5</accession>
<gene>
    <name evidence="1" type="ORF">BC10311_02599</name>
</gene>
<proteinExistence type="predicted"/>
<dbReference type="Proteomes" id="UP000195728">
    <property type="component" value="Unassembled WGS sequence"/>
</dbReference>
<evidence type="ECO:0000313" key="2">
    <source>
        <dbReference type="Proteomes" id="UP000195728"/>
    </source>
</evidence>
<organism evidence="1 2">
    <name type="scientific">Bacillus wiedmannii</name>
    <dbReference type="NCBI Taxonomy" id="1890302"/>
    <lineage>
        <taxon>Bacteria</taxon>
        <taxon>Bacillati</taxon>
        <taxon>Bacillota</taxon>
        <taxon>Bacilli</taxon>
        <taxon>Bacillales</taxon>
        <taxon>Bacillaceae</taxon>
        <taxon>Bacillus</taxon>
        <taxon>Bacillus cereus group</taxon>
    </lineage>
</organism>
<name>A0AB37YRW5_9BACI</name>
<evidence type="ECO:0000313" key="1">
    <source>
        <dbReference type="EMBL" id="SCC31487.1"/>
    </source>
</evidence>